<name>A0ABV1E3B5_9FIRM</name>
<keyword evidence="4" id="KW-1185">Reference proteome</keyword>
<dbReference type="InterPro" id="IPR003719">
    <property type="entry name" value="Phenazine_PhzF-like"/>
</dbReference>
<dbReference type="EMBL" id="JBBMFD010000046">
    <property type="protein sequence ID" value="MEQ2441801.1"/>
    <property type="molecule type" value="Genomic_DNA"/>
</dbReference>
<accession>A0ABV1E3B5</accession>
<evidence type="ECO:0000313" key="3">
    <source>
        <dbReference type="EMBL" id="MEQ2441801.1"/>
    </source>
</evidence>
<gene>
    <name evidence="3" type="ORF">WMO26_13260</name>
</gene>
<dbReference type="PIRSF" id="PIRSF016184">
    <property type="entry name" value="PhzC_PhzF"/>
    <property type="match status" value="1"/>
</dbReference>
<reference evidence="3 4" key="1">
    <citation type="submission" date="2024-03" db="EMBL/GenBank/DDBJ databases">
        <title>Human intestinal bacterial collection.</title>
        <authorList>
            <person name="Pauvert C."/>
            <person name="Hitch T.C.A."/>
            <person name="Clavel T."/>
        </authorList>
    </citation>
    <scope>NUCLEOTIDE SEQUENCE [LARGE SCALE GENOMIC DNA]</scope>
    <source>
        <strain evidence="3 4">CLA-JM-H44</strain>
    </source>
</reference>
<sequence>MNYYVVDAFADALFEGNPAGVCALNDWPSDERMQQIAAENNLSETAFFVKEGDGYRLRWFTPAEEIDLCGHATLASAYVIRQFLSPSSDPVTFYTQSGILTVRPQGDLLELDFPVREPVPADCPPTLAEALGAEPLEIHLYRDLLIRVKDSDTVANLRPNMDALRRISGCKGFIVTAEGHDFDFVSRFFAPELGVPEDPVTGSSHCVLVPYWAKRLQKTRLVARQLSRRGGTLFCQLADGRVRIAGRAVLYLKGEIFV</sequence>
<evidence type="ECO:0000256" key="1">
    <source>
        <dbReference type="ARBA" id="ARBA00008270"/>
    </source>
</evidence>
<keyword evidence="2" id="KW-0413">Isomerase</keyword>
<dbReference type="SUPFAM" id="SSF54506">
    <property type="entry name" value="Diaminopimelate epimerase-like"/>
    <property type="match status" value="1"/>
</dbReference>
<dbReference type="Pfam" id="PF02567">
    <property type="entry name" value="PhzC-PhzF"/>
    <property type="match status" value="1"/>
</dbReference>
<proteinExistence type="inferred from homology"/>
<evidence type="ECO:0000313" key="4">
    <source>
        <dbReference type="Proteomes" id="UP001489509"/>
    </source>
</evidence>
<organism evidence="3 4">
    <name type="scientific">Solibaculum intestinale</name>
    <dbReference type="NCBI Taxonomy" id="3133165"/>
    <lineage>
        <taxon>Bacteria</taxon>
        <taxon>Bacillati</taxon>
        <taxon>Bacillota</taxon>
        <taxon>Clostridia</taxon>
        <taxon>Eubacteriales</taxon>
        <taxon>Oscillospiraceae</taxon>
        <taxon>Solibaculum</taxon>
    </lineage>
</organism>
<dbReference type="Gene3D" id="3.10.310.10">
    <property type="entry name" value="Diaminopimelate Epimerase, Chain A, domain 1"/>
    <property type="match status" value="2"/>
</dbReference>
<comment type="similarity">
    <text evidence="1">Belongs to the PhzF family.</text>
</comment>
<evidence type="ECO:0000256" key="2">
    <source>
        <dbReference type="ARBA" id="ARBA00023235"/>
    </source>
</evidence>
<dbReference type="PANTHER" id="PTHR13774">
    <property type="entry name" value="PHENAZINE BIOSYNTHESIS PROTEIN"/>
    <property type="match status" value="1"/>
</dbReference>
<dbReference type="Proteomes" id="UP001489509">
    <property type="component" value="Unassembled WGS sequence"/>
</dbReference>
<protein>
    <submittedName>
        <fullName evidence="3">PhzF family phenazine biosynthesis protein</fullName>
    </submittedName>
</protein>
<dbReference type="NCBIfam" id="TIGR00654">
    <property type="entry name" value="PhzF_family"/>
    <property type="match status" value="1"/>
</dbReference>
<dbReference type="RefSeq" id="WP_349221110.1">
    <property type="nucleotide sequence ID" value="NZ_JBBMFD010000046.1"/>
</dbReference>
<dbReference type="PANTHER" id="PTHR13774:SF17">
    <property type="entry name" value="PHENAZINE BIOSYNTHESIS-LIKE DOMAIN-CONTAINING PROTEIN"/>
    <property type="match status" value="1"/>
</dbReference>
<comment type="caution">
    <text evidence="3">The sequence shown here is derived from an EMBL/GenBank/DDBJ whole genome shotgun (WGS) entry which is preliminary data.</text>
</comment>